<dbReference type="EMBL" id="JAWRLE010000004">
    <property type="protein sequence ID" value="MEB2578111.1"/>
    <property type="molecule type" value="Genomic_DNA"/>
</dbReference>
<name>A0ABU5WGH6_9BURK</name>
<accession>A0ABU5WGH6</accession>
<protein>
    <submittedName>
        <fullName evidence="1">Transcriptional regulator</fullName>
    </submittedName>
</protein>
<evidence type="ECO:0000313" key="1">
    <source>
        <dbReference type="EMBL" id="MEB2578111.1"/>
    </source>
</evidence>
<dbReference type="Gene3D" id="1.10.260.40">
    <property type="entry name" value="lambda repressor-like DNA-binding domains"/>
    <property type="match status" value="1"/>
</dbReference>
<dbReference type="RefSeq" id="WP_059608831.1">
    <property type="nucleotide sequence ID" value="NZ_JAWRKY010000002.1"/>
</dbReference>
<dbReference type="SUPFAM" id="SSF47413">
    <property type="entry name" value="lambda repressor-like DNA-binding domains"/>
    <property type="match status" value="1"/>
</dbReference>
<keyword evidence="2" id="KW-1185">Reference proteome</keyword>
<reference evidence="1 2" key="1">
    <citation type="journal article" date="2023" name="Front. Microbiol.">
        <title>Genomic analyses of Burkholderia respiratory isolates indicates two evolutionarily distinct B. anthina clades.</title>
        <authorList>
            <person name="Pham A."/>
            <person name="Volmer J.G."/>
            <person name="Chambers D.C."/>
            <person name="Smith D.J."/>
            <person name="Reid D.W."/>
            <person name="Burr L."/>
            <person name="Wells T.J."/>
        </authorList>
    </citation>
    <scope>NUCLEOTIDE SEQUENCE [LARGE SCALE GENOMIC DNA]</scope>
    <source>
        <strain evidence="1 2">BCCIQ07A</strain>
    </source>
</reference>
<organism evidence="1 2">
    <name type="scientific">Burkholderia anthinoferrum</name>
    <dbReference type="NCBI Taxonomy" id="3090833"/>
    <lineage>
        <taxon>Bacteria</taxon>
        <taxon>Pseudomonadati</taxon>
        <taxon>Pseudomonadota</taxon>
        <taxon>Betaproteobacteria</taxon>
        <taxon>Burkholderiales</taxon>
        <taxon>Burkholderiaceae</taxon>
        <taxon>Burkholderia</taxon>
    </lineage>
</organism>
<gene>
    <name evidence="1" type="ORF">SB593_03910</name>
</gene>
<sequence>MTIAELLDAAKRKQGSLGVIAQRFGFHQSNLSNWRSGREKPNASQIMMLAEMAELPPFETLAQVEQQLDEKNASVWARALGNLRAAGVAATVTLGLAIYSTTPNEADAAVTKLVTPTPAQPAPAQENGVTADSIM</sequence>
<proteinExistence type="predicted"/>
<dbReference type="InterPro" id="IPR010982">
    <property type="entry name" value="Lambda_DNA-bd_dom_sf"/>
</dbReference>
<evidence type="ECO:0000313" key="2">
    <source>
        <dbReference type="Proteomes" id="UP001304467"/>
    </source>
</evidence>
<dbReference type="Proteomes" id="UP001304467">
    <property type="component" value="Unassembled WGS sequence"/>
</dbReference>
<comment type="caution">
    <text evidence="1">The sequence shown here is derived from an EMBL/GenBank/DDBJ whole genome shotgun (WGS) entry which is preliminary data.</text>
</comment>